<evidence type="ECO:0000256" key="11">
    <source>
        <dbReference type="SAM" id="MobiDB-lite"/>
    </source>
</evidence>
<dbReference type="InterPro" id="IPR008365">
    <property type="entry name" value="Prostanoid_rcpt"/>
</dbReference>
<dbReference type="PANTHER" id="PTHR11866:SF16">
    <property type="entry name" value="PROSTAGLANDIN E2 RECEPTOR EP4 SUBTYPE-LIKE PROTEIN"/>
    <property type="match status" value="1"/>
</dbReference>
<reference evidence="15" key="1">
    <citation type="submission" date="2025-08" db="UniProtKB">
        <authorList>
            <consortium name="RefSeq"/>
        </authorList>
    </citation>
    <scope>IDENTIFICATION</scope>
    <source>
        <tissue evidence="15">Tentacle</tissue>
    </source>
</reference>
<dbReference type="SMART" id="SM01381">
    <property type="entry name" value="7TM_GPCR_Srsx"/>
    <property type="match status" value="1"/>
</dbReference>
<feature type="transmembrane region" description="Helical" evidence="12">
    <location>
        <begin position="50"/>
        <end position="71"/>
    </location>
</feature>
<dbReference type="InterPro" id="IPR017452">
    <property type="entry name" value="GPCR_Rhodpsn_7TM"/>
</dbReference>
<keyword evidence="14" id="KW-1185">Reference proteome</keyword>
<dbReference type="InterPro" id="IPR000276">
    <property type="entry name" value="GPCR_Rhodpsn"/>
</dbReference>
<feature type="domain" description="G-protein coupled receptors family 1 profile" evidence="13">
    <location>
        <begin position="29"/>
        <end position="293"/>
    </location>
</feature>
<evidence type="ECO:0000256" key="4">
    <source>
        <dbReference type="ARBA" id="ARBA00022989"/>
    </source>
</evidence>
<organism evidence="14 15">
    <name type="scientific">Actinia tenebrosa</name>
    <name type="common">Australian red waratah sea anemone</name>
    <dbReference type="NCBI Taxonomy" id="6105"/>
    <lineage>
        <taxon>Eukaryota</taxon>
        <taxon>Metazoa</taxon>
        <taxon>Cnidaria</taxon>
        <taxon>Anthozoa</taxon>
        <taxon>Hexacorallia</taxon>
        <taxon>Actiniaria</taxon>
        <taxon>Actiniidae</taxon>
        <taxon>Actinia</taxon>
    </lineage>
</organism>
<keyword evidence="9 10" id="KW-0807">Transducer</keyword>
<evidence type="ECO:0000256" key="8">
    <source>
        <dbReference type="ARBA" id="ARBA00023180"/>
    </source>
</evidence>
<gene>
    <name evidence="15" type="primary">LOC116295872</name>
</gene>
<sequence length="567" mass="63738">MEGKNATNVAIQPFQGVILGIIATPGIIANIFALVLTFRILRHQKIVCNVLIFGLSLCDLLGIVLICTPTWVCYAYGKWTGGKPLCYFQGFFTVFTSLTSGLIATCMALDRYFAVRAPFFHRQRISFRFAKKALVLIIVLCAVISLMPVFGFGSFELNLTQTYCTLNWFAKTSTDKAYAYFFAIVGFLLVFIVIFTNMHVLFLILKRKKSARNLKGLRSKFQKVNETKKTASEKIQQQYQRMMVIISVLFLICWTPFMVRIVCNVSGLWKNKSADLQVSRLLLLNLVLDPFVYVLTRKQFRDTFIRLFCCCCPCASKKRKESVKVRFAYSASIKNNDSNTGTDQTQVQDAIPPVLKPREERASFQGVAIRNMEPLAVQSTDALVHVDSENQNKTIPDEKTNGELKEKERDANNAGVVAKETTVPDDRQTLRDKQGILPTITETDVREALHELAKEPGFANEGMTDEADDVLFNEIMETLKNCFAGLKAPHETRKMTGESATPENASIHDDDELLIALDSSNKSQAPVEQEGKENGKPRSNSSISVKALQVMDIIQTKRRAKQIEKIV</sequence>
<dbReference type="PRINTS" id="PR00237">
    <property type="entry name" value="GPCRRHODOPSN"/>
</dbReference>
<evidence type="ECO:0000256" key="9">
    <source>
        <dbReference type="ARBA" id="ARBA00023224"/>
    </source>
</evidence>
<comment type="similarity">
    <text evidence="10">Belongs to the G-protein coupled receptor 1 family.</text>
</comment>
<evidence type="ECO:0000256" key="2">
    <source>
        <dbReference type="ARBA" id="ARBA00022475"/>
    </source>
</evidence>
<keyword evidence="7 10" id="KW-0675">Receptor</keyword>
<dbReference type="RefSeq" id="XP_031559688.1">
    <property type="nucleotide sequence ID" value="XM_031703828.1"/>
</dbReference>
<dbReference type="KEGG" id="aten:116295872"/>
<evidence type="ECO:0000256" key="3">
    <source>
        <dbReference type="ARBA" id="ARBA00022692"/>
    </source>
</evidence>
<dbReference type="GO" id="GO:0007189">
    <property type="term" value="P:adenylate cyclase-activating G protein-coupled receptor signaling pathway"/>
    <property type="evidence" value="ECO:0007669"/>
    <property type="project" value="TreeGrafter"/>
</dbReference>
<dbReference type="PANTHER" id="PTHR11866">
    <property type="entry name" value="G-PROTEIN COUPLED RECEPTOR FAMILY 1 MEMBER"/>
    <property type="match status" value="1"/>
</dbReference>
<evidence type="ECO:0000259" key="13">
    <source>
        <dbReference type="PROSITE" id="PS50262"/>
    </source>
</evidence>
<keyword evidence="5 10" id="KW-0297">G-protein coupled receptor</keyword>
<evidence type="ECO:0000313" key="14">
    <source>
        <dbReference type="Proteomes" id="UP000515163"/>
    </source>
</evidence>
<evidence type="ECO:0000256" key="1">
    <source>
        <dbReference type="ARBA" id="ARBA00004651"/>
    </source>
</evidence>
<keyword evidence="4 12" id="KW-1133">Transmembrane helix</keyword>
<feature type="transmembrane region" description="Helical" evidence="12">
    <location>
        <begin position="279"/>
        <end position="296"/>
    </location>
</feature>
<keyword evidence="6 12" id="KW-0472">Membrane</keyword>
<dbReference type="GO" id="GO:0004930">
    <property type="term" value="F:G protein-coupled receptor activity"/>
    <property type="evidence" value="ECO:0007669"/>
    <property type="project" value="UniProtKB-KW"/>
</dbReference>
<evidence type="ECO:0000256" key="10">
    <source>
        <dbReference type="RuleBase" id="RU000688"/>
    </source>
</evidence>
<dbReference type="SUPFAM" id="SSF81321">
    <property type="entry name" value="Family A G protein-coupled receptor-like"/>
    <property type="match status" value="1"/>
</dbReference>
<evidence type="ECO:0000313" key="15">
    <source>
        <dbReference type="RefSeq" id="XP_031559688.1"/>
    </source>
</evidence>
<dbReference type="Pfam" id="PF00001">
    <property type="entry name" value="7tm_1"/>
    <property type="match status" value="1"/>
</dbReference>
<keyword evidence="8" id="KW-0325">Glycoprotein</keyword>
<evidence type="ECO:0000256" key="12">
    <source>
        <dbReference type="SAM" id="Phobius"/>
    </source>
</evidence>
<feature type="compositionally biased region" description="Basic and acidic residues" evidence="11">
    <location>
        <begin position="391"/>
        <end position="411"/>
    </location>
</feature>
<name>A0A6P8HWD4_ACTTE</name>
<proteinExistence type="inferred from homology"/>
<evidence type="ECO:0000256" key="7">
    <source>
        <dbReference type="ARBA" id="ARBA00023170"/>
    </source>
</evidence>
<feature type="region of interest" description="Disordered" evidence="11">
    <location>
        <begin position="521"/>
        <end position="544"/>
    </location>
</feature>
<feature type="transmembrane region" description="Helical" evidence="12">
    <location>
        <begin position="134"/>
        <end position="157"/>
    </location>
</feature>
<keyword evidence="3 10" id="KW-0812">Transmembrane</keyword>
<dbReference type="GO" id="GO:0005886">
    <property type="term" value="C:plasma membrane"/>
    <property type="evidence" value="ECO:0007669"/>
    <property type="project" value="UniProtKB-SubCell"/>
</dbReference>
<dbReference type="FunCoup" id="A0A6P8HWD4">
    <property type="interactions" value="1214"/>
</dbReference>
<accession>A0A6P8HWD4</accession>
<keyword evidence="2" id="KW-1003">Cell membrane</keyword>
<protein>
    <submittedName>
        <fullName evidence="15">Prostaglandin E2 receptor EP4 subtype-like</fullName>
    </submittedName>
</protein>
<dbReference type="AlphaFoldDB" id="A0A6P8HWD4"/>
<feature type="region of interest" description="Disordered" evidence="11">
    <location>
        <begin position="391"/>
        <end position="424"/>
    </location>
</feature>
<dbReference type="OrthoDB" id="5959154at2759"/>
<comment type="subcellular location">
    <subcellularLocation>
        <location evidence="1">Cell membrane</location>
        <topology evidence="1">Multi-pass membrane protein</topology>
    </subcellularLocation>
</comment>
<feature type="transmembrane region" description="Helical" evidence="12">
    <location>
        <begin position="177"/>
        <end position="205"/>
    </location>
</feature>
<feature type="transmembrane region" description="Helical" evidence="12">
    <location>
        <begin position="17"/>
        <end position="38"/>
    </location>
</feature>
<dbReference type="GO" id="GO:0007204">
    <property type="term" value="P:positive regulation of cytosolic calcium ion concentration"/>
    <property type="evidence" value="ECO:0007669"/>
    <property type="project" value="TreeGrafter"/>
</dbReference>
<feature type="transmembrane region" description="Helical" evidence="12">
    <location>
        <begin position="242"/>
        <end position="259"/>
    </location>
</feature>
<evidence type="ECO:0000256" key="6">
    <source>
        <dbReference type="ARBA" id="ARBA00023136"/>
    </source>
</evidence>
<evidence type="ECO:0000256" key="5">
    <source>
        <dbReference type="ARBA" id="ARBA00023040"/>
    </source>
</evidence>
<dbReference type="PROSITE" id="PS50262">
    <property type="entry name" value="G_PROTEIN_RECEP_F1_2"/>
    <property type="match status" value="1"/>
</dbReference>
<dbReference type="PRINTS" id="PR01788">
    <property type="entry name" value="PROSTANOIDR"/>
</dbReference>
<dbReference type="Proteomes" id="UP000515163">
    <property type="component" value="Unplaced"/>
</dbReference>
<dbReference type="InParanoid" id="A0A6P8HWD4"/>
<dbReference type="GeneID" id="116295872"/>
<feature type="transmembrane region" description="Helical" evidence="12">
    <location>
        <begin position="91"/>
        <end position="113"/>
    </location>
</feature>
<dbReference type="Gene3D" id="1.20.1070.10">
    <property type="entry name" value="Rhodopsin 7-helix transmembrane proteins"/>
    <property type="match status" value="1"/>
</dbReference>
<dbReference type="PROSITE" id="PS00237">
    <property type="entry name" value="G_PROTEIN_RECEP_F1_1"/>
    <property type="match status" value="1"/>
</dbReference>